<protein>
    <submittedName>
        <fullName evidence="2">Glycosyltransferase family 4 protein</fullName>
    </submittedName>
</protein>
<evidence type="ECO:0000259" key="1">
    <source>
        <dbReference type="Pfam" id="PF00534"/>
    </source>
</evidence>
<sequence>MRIVYIANKINGTTGLERMISVQSNYFVRNFGYDVQLVLIEQNENNLERTFFEVDNKIPFHFINAKKGPKKSYFKLVKSLNNLLPGLEPDIVMVCIDDIAWLYVPYFLKKNYKIVYQRHSTKDINLNRYYKGLKTKISNVIKSKLVLFGGNCYDRFVILTNDHRQDWKFVKRLSVIGNPIILDAEGNRAELNNKVVLAVGRHDPVKGFDMLIDSWAAVLEHFPEWTLRIVGQRITVIDLRKQAKDLGISDNVEFLEHTKEISKEYLNASILVCSSVIEGFPLTIVEAMSFGIPVVSFDCPYGPRAIIKNGEDGILVPPKDVLALSESIQHLIKDNNLRKEMGEKAQINIQRFAKEKIMKLWQDLFEELHPN</sequence>
<dbReference type="PANTHER" id="PTHR12526:SF630">
    <property type="entry name" value="GLYCOSYLTRANSFERASE"/>
    <property type="match status" value="1"/>
</dbReference>
<gene>
    <name evidence="2" type="ORF">J4050_12330</name>
</gene>
<feature type="domain" description="Glycosyl transferase family 1" evidence="1">
    <location>
        <begin position="188"/>
        <end position="346"/>
    </location>
</feature>
<evidence type="ECO:0000313" key="3">
    <source>
        <dbReference type="Proteomes" id="UP000676776"/>
    </source>
</evidence>
<dbReference type="Gene3D" id="3.40.50.2000">
    <property type="entry name" value="Glycogen Phosphorylase B"/>
    <property type="match status" value="2"/>
</dbReference>
<dbReference type="EMBL" id="JAGEVF010000010">
    <property type="protein sequence ID" value="MBO3117539.1"/>
    <property type="molecule type" value="Genomic_DNA"/>
</dbReference>
<organism evidence="2 3">
    <name type="scientific">Winogradskyella pelagia</name>
    <dbReference type="NCBI Taxonomy" id="2819984"/>
    <lineage>
        <taxon>Bacteria</taxon>
        <taxon>Pseudomonadati</taxon>
        <taxon>Bacteroidota</taxon>
        <taxon>Flavobacteriia</taxon>
        <taxon>Flavobacteriales</taxon>
        <taxon>Flavobacteriaceae</taxon>
        <taxon>Winogradskyella</taxon>
    </lineage>
</organism>
<keyword evidence="3" id="KW-1185">Reference proteome</keyword>
<accession>A0ABS3T467</accession>
<dbReference type="InterPro" id="IPR001296">
    <property type="entry name" value="Glyco_trans_1"/>
</dbReference>
<evidence type="ECO:0000313" key="2">
    <source>
        <dbReference type="EMBL" id="MBO3117539.1"/>
    </source>
</evidence>
<reference evidence="2 3" key="1">
    <citation type="submission" date="2021-03" db="EMBL/GenBank/DDBJ databases">
        <title>Winogradskyella sp. nov., isolated from costal sediment.</title>
        <authorList>
            <person name="Gao C."/>
        </authorList>
    </citation>
    <scope>NUCLEOTIDE SEQUENCE [LARGE SCALE GENOMIC DNA]</scope>
    <source>
        <strain evidence="2 3">DF17</strain>
    </source>
</reference>
<dbReference type="Proteomes" id="UP000676776">
    <property type="component" value="Unassembled WGS sequence"/>
</dbReference>
<dbReference type="CDD" id="cd03820">
    <property type="entry name" value="GT4_AmsD-like"/>
    <property type="match status" value="1"/>
</dbReference>
<dbReference type="SUPFAM" id="SSF53756">
    <property type="entry name" value="UDP-Glycosyltransferase/glycogen phosphorylase"/>
    <property type="match status" value="1"/>
</dbReference>
<dbReference type="PANTHER" id="PTHR12526">
    <property type="entry name" value="GLYCOSYLTRANSFERASE"/>
    <property type="match status" value="1"/>
</dbReference>
<dbReference type="Pfam" id="PF00534">
    <property type="entry name" value="Glycos_transf_1"/>
    <property type="match status" value="1"/>
</dbReference>
<dbReference type="RefSeq" id="WP_208154894.1">
    <property type="nucleotide sequence ID" value="NZ_JAGEVF010000010.1"/>
</dbReference>
<comment type="caution">
    <text evidence="2">The sequence shown here is derived from an EMBL/GenBank/DDBJ whole genome shotgun (WGS) entry which is preliminary data.</text>
</comment>
<name>A0ABS3T467_9FLAO</name>
<proteinExistence type="predicted"/>